<feature type="signal peptide" evidence="1">
    <location>
        <begin position="1"/>
        <end position="18"/>
    </location>
</feature>
<keyword evidence="3" id="KW-1185">Reference proteome</keyword>
<dbReference type="AlphaFoldDB" id="A0AA39T2P4"/>
<sequence>MPWGLLSSLAWQFWISTAASICRRSPSRRPASSRAPLGHLAGERPWHRVSGRRRRQCRARRRGHCAESKEPYQAAIGAGDSWRRVFRAKSSC</sequence>
<dbReference type="Proteomes" id="UP001174934">
    <property type="component" value="Unassembled WGS sequence"/>
</dbReference>
<accession>A0AA39T2P4</accession>
<gene>
    <name evidence="2" type="ORF">B0T17DRAFT_542953</name>
</gene>
<keyword evidence="1" id="KW-0732">Signal</keyword>
<evidence type="ECO:0000313" key="2">
    <source>
        <dbReference type="EMBL" id="KAK0613141.1"/>
    </source>
</evidence>
<protein>
    <recommendedName>
        <fullName evidence="4">Secreted protein</fullName>
    </recommendedName>
</protein>
<comment type="caution">
    <text evidence="2">The sequence shown here is derived from an EMBL/GenBank/DDBJ whole genome shotgun (WGS) entry which is preliminary data.</text>
</comment>
<evidence type="ECO:0008006" key="4">
    <source>
        <dbReference type="Google" id="ProtNLM"/>
    </source>
</evidence>
<evidence type="ECO:0000313" key="3">
    <source>
        <dbReference type="Proteomes" id="UP001174934"/>
    </source>
</evidence>
<dbReference type="EMBL" id="JAULSR010000008">
    <property type="protein sequence ID" value="KAK0613141.1"/>
    <property type="molecule type" value="Genomic_DNA"/>
</dbReference>
<proteinExistence type="predicted"/>
<evidence type="ECO:0000256" key="1">
    <source>
        <dbReference type="SAM" id="SignalP"/>
    </source>
</evidence>
<reference evidence="2" key="1">
    <citation type="submission" date="2023-06" db="EMBL/GenBank/DDBJ databases">
        <title>Genome-scale phylogeny and comparative genomics of the fungal order Sordariales.</title>
        <authorList>
            <consortium name="Lawrence Berkeley National Laboratory"/>
            <person name="Hensen N."/>
            <person name="Bonometti L."/>
            <person name="Westerberg I."/>
            <person name="Brannstrom I.O."/>
            <person name="Guillou S."/>
            <person name="Cros-Aarteil S."/>
            <person name="Calhoun S."/>
            <person name="Haridas S."/>
            <person name="Kuo A."/>
            <person name="Mondo S."/>
            <person name="Pangilinan J."/>
            <person name="Riley R."/>
            <person name="LaButti K."/>
            <person name="Andreopoulos B."/>
            <person name="Lipzen A."/>
            <person name="Chen C."/>
            <person name="Yanf M."/>
            <person name="Daum C."/>
            <person name="Ng V."/>
            <person name="Clum A."/>
            <person name="Steindorff A."/>
            <person name="Ohm R."/>
            <person name="Martin F."/>
            <person name="Silar P."/>
            <person name="Natvig D."/>
            <person name="Lalanne C."/>
            <person name="Gautier V."/>
            <person name="Ament-velasquez S.L."/>
            <person name="Kruys A."/>
            <person name="Hutchinson M.I."/>
            <person name="Powell A.J."/>
            <person name="Barry K."/>
            <person name="Miller A.N."/>
            <person name="Grigoriev I.V."/>
            <person name="Debuchy R."/>
            <person name="Gladieux P."/>
            <person name="Thoren M.H."/>
            <person name="Johannesson H."/>
        </authorList>
    </citation>
    <scope>NUCLEOTIDE SEQUENCE</scope>
    <source>
        <strain evidence="2">SMH3391-2</strain>
    </source>
</reference>
<organism evidence="2 3">
    <name type="scientific">Bombardia bombarda</name>
    <dbReference type="NCBI Taxonomy" id="252184"/>
    <lineage>
        <taxon>Eukaryota</taxon>
        <taxon>Fungi</taxon>
        <taxon>Dikarya</taxon>
        <taxon>Ascomycota</taxon>
        <taxon>Pezizomycotina</taxon>
        <taxon>Sordariomycetes</taxon>
        <taxon>Sordariomycetidae</taxon>
        <taxon>Sordariales</taxon>
        <taxon>Lasiosphaeriaceae</taxon>
        <taxon>Bombardia</taxon>
    </lineage>
</organism>
<feature type="chain" id="PRO_5041302089" description="Secreted protein" evidence="1">
    <location>
        <begin position="19"/>
        <end position="92"/>
    </location>
</feature>
<name>A0AA39T2P4_9PEZI</name>